<evidence type="ECO:0000256" key="1">
    <source>
        <dbReference type="SAM" id="SignalP"/>
    </source>
</evidence>
<comment type="caution">
    <text evidence="2">The sequence shown here is derived from an EMBL/GenBank/DDBJ whole genome shotgun (WGS) entry which is preliminary data.</text>
</comment>
<feature type="signal peptide" evidence="1">
    <location>
        <begin position="1"/>
        <end position="23"/>
    </location>
</feature>
<evidence type="ECO:0000313" key="3">
    <source>
        <dbReference type="Proteomes" id="UP001597094"/>
    </source>
</evidence>
<organism evidence="2 3">
    <name type="scientific">Pontibacter rugosus</name>
    <dbReference type="NCBI Taxonomy" id="1745966"/>
    <lineage>
        <taxon>Bacteria</taxon>
        <taxon>Pseudomonadati</taxon>
        <taxon>Bacteroidota</taxon>
        <taxon>Cytophagia</taxon>
        <taxon>Cytophagales</taxon>
        <taxon>Hymenobacteraceae</taxon>
        <taxon>Pontibacter</taxon>
    </lineage>
</organism>
<proteinExistence type="predicted"/>
<sequence length="483" mass="54175">MKKHFILPLLFLGLLCQPQAILAQSKTKAAVAFTYQPDQSEDHYNQRITHKSIPVGADAFVLLNRNGNSKYALEKYNADLKQQWSVAIPLAEGETVENFTANAEAALVVTHRKNGQNQQLQGHYINTKSGQKEQPVLLLEEPAKGRRAGVSVSADGSKLLAYRFHTDNSFQIHDISGTMYDGNLQKLQDVKYNLNDLRGILTADVQLSNQGEQYVNLISDQMSRLSVRRYTLGSPEVKVMSVLVGGVFGGQKVYIRDTKFKLMPNGQLYGAVLTADENSNSYYSLKAVKYDFEQEDMVFAEEFRFTPEYVQKVNTLSKSNSKNLQDIYLTDLLLTPEKNLVILAEKKYTEGGENAPFFAKELHLFAYDEFMDNAWNSVLMKQQQAPASEGFSSISYSSYLNGNTLNLLTLEELNGKYDLYLRQINTSNGSASAPKALGLNVPADRKLAYLKEYTAWLADKDIVTVIRAGKKADKLQLSHIQLK</sequence>
<accession>A0ABW3SPT0</accession>
<gene>
    <name evidence="2" type="ORF">ACFQ2O_11920</name>
</gene>
<keyword evidence="3" id="KW-1185">Reference proteome</keyword>
<dbReference type="Proteomes" id="UP001597094">
    <property type="component" value="Unassembled WGS sequence"/>
</dbReference>
<feature type="chain" id="PRO_5045418781" evidence="1">
    <location>
        <begin position="24"/>
        <end position="483"/>
    </location>
</feature>
<name>A0ABW3SPT0_9BACT</name>
<dbReference type="RefSeq" id="WP_377527791.1">
    <property type="nucleotide sequence ID" value="NZ_JBHTLD010000102.1"/>
</dbReference>
<keyword evidence="1" id="KW-0732">Signal</keyword>
<protein>
    <submittedName>
        <fullName evidence="2">Uncharacterized protein</fullName>
    </submittedName>
</protein>
<dbReference type="EMBL" id="JBHTLD010000102">
    <property type="protein sequence ID" value="MFD1186913.1"/>
    <property type="molecule type" value="Genomic_DNA"/>
</dbReference>
<evidence type="ECO:0000313" key="2">
    <source>
        <dbReference type="EMBL" id="MFD1186913.1"/>
    </source>
</evidence>
<reference evidence="3" key="1">
    <citation type="journal article" date="2019" name="Int. J. Syst. Evol. Microbiol.">
        <title>The Global Catalogue of Microorganisms (GCM) 10K type strain sequencing project: providing services to taxonomists for standard genome sequencing and annotation.</title>
        <authorList>
            <consortium name="The Broad Institute Genomics Platform"/>
            <consortium name="The Broad Institute Genome Sequencing Center for Infectious Disease"/>
            <person name="Wu L."/>
            <person name="Ma J."/>
        </authorList>
    </citation>
    <scope>NUCLEOTIDE SEQUENCE [LARGE SCALE GENOMIC DNA]</scope>
    <source>
        <strain evidence="3">JCM 31319</strain>
    </source>
</reference>